<evidence type="ECO:0000256" key="2">
    <source>
        <dbReference type="ARBA" id="ARBA00044777"/>
    </source>
</evidence>
<protein>
    <recommendedName>
        <fullName evidence="2 3">Segregation and condensation protein A</fullName>
    </recommendedName>
</protein>
<dbReference type="InterPro" id="IPR023093">
    <property type="entry name" value="ScpA-like_C"/>
</dbReference>
<keyword evidence="1 3" id="KW-0159">Chromosome partition</keyword>
<keyword evidence="3" id="KW-0132">Cell division</keyword>
<comment type="similarity">
    <text evidence="3">Belongs to the ScpA family.</text>
</comment>
<evidence type="ECO:0000256" key="3">
    <source>
        <dbReference type="HAMAP-Rule" id="MF_01805"/>
    </source>
</evidence>
<dbReference type="GO" id="GO:0006260">
    <property type="term" value="P:DNA replication"/>
    <property type="evidence" value="ECO:0007669"/>
    <property type="project" value="UniProtKB-UniRule"/>
</dbReference>
<dbReference type="HAMAP" id="MF_01805">
    <property type="entry name" value="ScpA"/>
    <property type="match status" value="1"/>
</dbReference>
<dbReference type="Pfam" id="PF02616">
    <property type="entry name" value="SMC_ScpA"/>
    <property type="match status" value="1"/>
</dbReference>
<comment type="subunit">
    <text evidence="3">Component of a cohesin-like complex composed of ScpA, ScpB and the Smc homodimer, in which ScpA and ScpB bind to the head domain of Smc. The presence of the three proteins is required for the association of the complex with DNA.</text>
</comment>
<dbReference type="AlphaFoldDB" id="A0A6L5X7V0"/>
<comment type="subcellular location">
    <subcellularLocation>
        <location evidence="3">Cytoplasm</location>
    </subcellularLocation>
    <text evidence="3">Associated with two foci at the outer edges of the nucleoid region in young cells, and at four foci within both cell halves in older cells.</text>
</comment>
<dbReference type="Gene3D" id="1.10.10.580">
    <property type="entry name" value="Structural maintenance of chromosome 1. Chain E"/>
    <property type="match status" value="1"/>
</dbReference>
<dbReference type="InterPro" id="IPR003768">
    <property type="entry name" value="ScpA"/>
</dbReference>
<proteinExistence type="inferred from homology"/>
<dbReference type="GO" id="GO:0005737">
    <property type="term" value="C:cytoplasm"/>
    <property type="evidence" value="ECO:0007669"/>
    <property type="project" value="UniProtKB-SubCell"/>
</dbReference>
<dbReference type="Gene3D" id="6.10.250.2410">
    <property type="match status" value="1"/>
</dbReference>
<keyword evidence="5" id="KW-1185">Reference proteome</keyword>
<evidence type="ECO:0000256" key="1">
    <source>
        <dbReference type="ARBA" id="ARBA00022829"/>
    </source>
</evidence>
<sequence>MAIEIKLQAYEGPMDLLLHLIDKNKVNIYDIPIALITEQYMAYLSTMQALEPELDRMSEFLVMAAELLDIKSRMLLPAEKNEEGEEIDPRDELVRQLIAYKTYKYMSQELREREKEAEGTYFRKKQIPREVAAYRPPVSADKILDDAKVTLPALYKVFQDVMKRREDLRDPIRAGFGRIEKEEFNTKETMQYVEHFIENRRHCTFRNLLMLRPGKTYVVVSFLTILELMKRGHIYVRQDENFGEIYIEANDRSQWADLDADGEDDDWIEEKPADEGA</sequence>
<dbReference type="PANTHER" id="PTHR33969:SF2">
    <property type="entry name" value="SEGREGATION AND CONDENSATION PROTEIN A"/>
    <property type="match status" value="1"/>
</dbReference>
<dbReference type="EMBL" id="VULZ01000012">
    <property type="protein sequence ID" value="MSS15493.1"/>
    <property type="molecule type" value="Genomic_DNA"/>
</dbReference>
<dbReference type="PANTHER" id="PTHR33969">
    <property type="entry name" value="SEGREGATION AND CONDENSATION PROTEIN A"/>
    <property type="match status" value="1"/>
</dbReference>
<dbReference type="RefSeq" id="WP_154526403.1">
    <property type="nucleotide sequence ID" value="NZ_JAQYJL010000010.1"/>
</dbReference>
<reference evidence="4 5" key="1">
    <citation type="submission" date="2019-08" db="EMBL/GenBank/DDBJ databases">
        <title>In-depth cultivation of the pig gut microbiome towards novel bacterial diversity and tailored functional studies.</title>
        <authorList>
            <person name="Wylensek D."/>
            <person name="Hitch T.C.A."/>
            <person name="Clavel T."/>
        </authorList>
    </citation>
    <scope>NUCLEOTIDE SEQUENCE [LARGE SCALE GENOMIC DNA]</scope>
    <source>
        <strain evidence="4 5">Oil+RF-744-WCA-WT-11</strain>
    </source>
</reference>
<accession>A0A6L5X7V0</accession>
<evidence type="ECO:0000313" key="5">
    <source>
        <dbReference type="Proteomes" id="UP000481852"/>
    </source>
</evidence>
<organism evidence="4 5">
    <name type="scientific">Porcincola intestinalis</name>
    <dbReference type="NCBI Taxonomy" id="2606632"/>
    <lineage>
        <taxon>Bacteria</taxon>
        <taxon>Bacillati</taxon>
        <taxon>Bacillota</taxon>
        <taxon>Clostridia</taxon>
        <taxon>Lachnospirales</taxon>
        <taxon>Lachnospiraceae</taxon>
        <taxon>Porcincola</taxon>
    </lineage>
</organism>
<comment type="function">
    <text evidence="3">Participates in chromosomal partition during cell division. May act via the formation of a condensin-like complex containing Smc and ScpB that pull DNA away from mid-cell into both cell halves.</text>
</comment>
<dbReference type="GO" id="GO:0007059">
    <property type="term" value="P:chromosome segregation"/>
    <property type="evidence" value="ECO:0007669"/>
    <property type="project" value="UniProtKB-UniRule"/>
</dbReference>
<comment type="caution">
    <text evidence="4">The sequence shown here is derived from an EMBL/GenBank/DDBJ whole genome shotgun (WGS) entry which is preliminary data.</text>
</comment>
<keyword evidence="3" id="KW-0131">Cell cycle</keyword>
<name>A0A6L5X7V0_9FIRM</name>
<dbReference type="GO" id="GO:0051301">
    <property type="term" value="P:cell division"/>
    <property type="evidence" value="ECO:0007669"/>
    <property type="project" value="UniProtKB-KW"/>
</dbReference>
<dbReference type="Proteomes" id="UP000481852">
    <property type="component" value="Unassembled WGS sequence"/>
</dbReference>
<evidence type="ECO:0000313" key="4">
    <source>
        <dbReference type="EMBL" id="MSS15493.1"/>
    </source>
</evidence>
<gene>
    <name evidence="3" type="primary">scpA</name>
    <name evidence="4" type="ORF">FYJ35_10670</name>
</gene>
<keyword evidence="3" id="KW-0963">Cytoplasm</keyword>